<dbReference type="EMBL" id="LHQR01000070">
    <property type="protein sequence ID" value="KXG45616.1"/>
    <property type="molecule type" value="Genomic_DNA"/>
</dbReference>
<accession>A0A135L9I4</accession>
<dbReference type="PANTHER" id="PTHR40788">
    <property type="entry name" value="CLR5 DOMAIN-CONTAINING PROTEIN-RELATED"/>
    <property type="match status" value="1"/>
</dbReference>
<sequence length="686" mass="76387">MTKTIVIIGVTGTQGSSVANTFLLLPEWRVRGITRNTHSLAAQNLAGKGVEMIQADIDDPQSLAPAFEGAAVIFSNTDFFTHLQDALASPDLGRTPEEISEYAYNREVTQGINIAKVASSPIVLRTLERFVYSSLCDVRKWSRGKYTTVHHYNSKTDTIRTIEAEFPELAARMSTVQLGHYVTMWKAFPSMAPQKQPDGGFLMTRQVNAGLKFPFVVAHRDTGSFVKALVDLPPKKDLLGVSQTLTWPEWMAIWGDVLGVQAGFQQVPKDDFFRDVPHALRKDLEDTYDFIEEFGFTGGDPAVLMPEEYSVERSECKSFSKSYIASILELLEKSADDKASRAILLQEISNICQLELNRAQTLFKRHVQTSTGSKWFKRTSNVYDSAGNPRVSIKGKPEDIATSDSQLHYMLRLCQPKLTIPNATTCLTKISEYHKSHPQKWEELEDREADALGDLAIIIGFIQDLASVVFIPSFSNNKGQMFASKAQELESEFNQVKDQLDLLDFVVPIDNLLEPGVATGALKKLDQFAIEKSGTKMGFIYQDMVTDCLSRIQEQFNEAKAKLAQGLKAELSSAPPKTPEPTAVRVEQRKQKEKTRPSHSSIYDIVTPKPSPQEPASLPQTFKIDESTAEVLARLFSKSESRGPVAWAAFADAMAKLGFSISPKYGSVYTFYPQDSMTAKKSFTVH</sequence>
<proteinExistence type="predicted"/>
<name>A0A135L9I4_PENPA</name>
<dbReference type="Proteomes" id="UP000070168">
    <property type="component" value="Unassembled WGS sequence"/>
</dbReference>
<feature type="domain" description="NmrA-like" evidence="2">
    <location>
        <begin position="1"/>
        <end position="311"/>
    </location>
</feature>
<dbReference type="GeneID" id="63706396"/>
<dbReference type="Gene3D" id="3.40.50.720">
    <property type="entry name" value="NAD(P)-binding Rossmann-like Domain"/>
    <property type="match status" value="1"/>
</dbReference>
<dbReference type="InterPro" id="IPR036291">
    <property type="entry name" value="NAD(P)-bd_dom_sf"/>
</dbReference>
<dbReference type="Gene3D" id="3.90.25.10">
    <property type="entry name" value="UDP-galactose 4-epimerase, domain 1"/>
    <property type="match status" value="1"/>
</dbReference>
<keyword evidence="4" id="KW-1185">Reference proteome</keyword>
<reference evidence="3 4" key="1">
    <citation type="journal article" date="2016" name="BMC Genomics">
        <title>Genome sequencing and secondary metabolism of the postharvest pathogen Penicillium griseofulvum.</title>
        <authorList>
            <person name="Banani H."/>
            <person name="Marcet-Houben M."/>
            <person name="Ballester A.R."/>
            <person name="Abbruscato P."/>
            <person name="Gonzalez-Candelas L."/>
            <person name="Gabaldon T."/>
            <person name="Spadaro D."/>
        </authorList>
    </citation>
    <scope>NUCLEOTIDE SEQUENCE [LARGE SCALE GENOMIC DNA]</scope>
    <source>
        <strain evidence="3 4">PG3</strain>
    </source>
</reference>
<evidence type="ECO:0000256" key="1">
    <source>
        <dbReference type="SAM" id="MobiDB-lite"/>
    </source>
</evidence>
<dbReference type="STRING" id="5078.A0A135L9I4"/>
<organism evidence="3 4">
    <name type="scientific">Penicillium patulum</name>
    <name type="common">Penicillium griseofulvum</name>
    <dbReference type="NCBI Taxonomy" id="5078"/>
    <lineage>
        <taxon>Eukaryota</taxon>
        <taxon>Fungi</taxon>
        <taxon>Dikarya</taxon>
        <taxon>Ascomycota</taxon>
        <taxon>Pezizomycotina</taxon>
        <taxon>Eurotiomycetes</taxon>
        <taxon>Eurotiomycetidae</taxon>
        <taxon>Eurotiales</taxon>
        <taxon>Aspergillaceae</taxon>
        <taxon>Penicillium</taxon>
    </lineage>
</organism>
<protein>
    <recommendedName>
        <fullName evidence="2">NmrA-like domain-containing protein</fullName>
    </recommendedName>
</protein>
<dbReference type="Pfam" id="PF05368">
    <property type="entry name" value="NmrA"/>
    <property type="match status" value="1"/>
</dbReference>
<gene>
    <name evidence="3" type="ORF">PGRI_033830</name>
</gene>
<dbReference type="InterPro" id="IPR008030">
    <property type="entry name" value="NmrA-like"/>
</dbReference>
<feature type="region of interest" description="Disordered" evidence="1">
    <location>
        <begin position="568"/>
        <end position="618"/>
    </location>
</feature>
<evidence type="ECO:0000259" key="2">
    <source>
        <dbReference type="Pfam" id="PF05368"/>
    </source>
</evidence>
<evidence type="ECO:0000313" key="3">
    <source>
        <dbReference type="EMBL" id="KXG45616.1"/>
    </source>
</evidence>
<comment type="caution">
    <text evidence="3">The sequence shown here is derived from an EMBL/GenBank/DDBJ whole genome shotgun (WGS) entry which is preliminary data.</text>
</comment>
<evidence type="ECO:0000313" key="4">
    <source>
        <dbReference type="Proteomes" id="UP000070168"/>
    </source>
</evidence>
<dbReference type="RefSeq" id="XP_040644152.1">
    <property type="nucleotide sequence ID" value="XM_040791096.1"/>
</dbReference>
<dbReference type="SUPFAM" id="SSF51735">
    <property type="entry name" value="NAD(P)-binding Rossmann-fold domains"/>
    <property type="match status" value="1"/>
</dbReference>
<dbReference type="PANTHER" id="PTHR40788:SF1">
    <property type="entry name" value="IPA PROTEIN"/>
    <property type="match status" value="1"/>
</dbReference>
<feature type="compositionally biased region" description="Basic and acidic residues" evidence="1">
    <location>
        <begin position="586"/>
        <end position="596"/>
    </location>
</feature>
<dbReference type="AlphaFoldDB" id="A0A135L9I4"/>
<dbReference type="OrthoDB" id="3358371at2759"/>